<name>Q3IV40_CERS4</name>
<dbReference type="Proteomes" id="UP000002703">
    <property type="component" value="Plasmid C"/>
</dbReference>
<proteinExistence type="predicted"/>
<dbReference type="KEGG" id="rsp:RSP_4119"/>
<keyword evidence="1" id="KW-0812">Transmembrane</keyword>
<feature type="transmembrane region" description="Helical" evidence="1">
    <location>
        <begin position="7"/>
        <end position="26"/>
    </location>
</feature>
<gene>
    <name evidence="2" type="ORF">RSP_4119</name>
</gene>
<geneLocation type="plasmid" evidence="3">
    <name>pRS241c</name>
</geneLocation>
<keyword evidence="2" id="KW-0614">Plasmid</keyword>
<keyword evidence="1" id="KW-1133">Transmembrane helix</keyword>
<dbReference type="EnsemblBacteria" id="ABA81594">
    <property type="protein sequence ID" value="ABA81594"/>
    <property type="gene ID" value="RSP_4119"/>
</dbReference>
<protein>
    <submittedName>
        <fullName evidence="2">Uncharacterized protein</fullName>
    </submittedName>
</protein>
<dbReference type="GeneID" id="3711835"/>
<dbReference type="PATRIC" id="fig|272943.9.peg.181"/>
<evidence type="ECO:0000256" key="1">
    <source>
        <dbReference type="SAM" id="Phobius"/>
    </source>
</evidence>
<keyword evidence="1" id="KW-0472">Membrane</keyword>
<dbReference type="EMBL" id="CP000146">
    <property type="protein sequence ID" value="ABA81594.1"/>
    <property type="molecule type" value="Genomic_DNA"/>
</dbReference>
<feature type="transmembrane region" description="Helical" evidence="1">
    <location>
        <begin position="32"/>
        <end position="52"/>
    </location>
</feature>
<evidence type="ECO:0000313" key="3">
    <source>
        <dbReference type="Proteomes" id="UP000002703"/>
    </source>
</evidence>
<reference evidence="3" key="1">
    <citation type="submission" date="2005-09" db="EMBL/GenBank/DDBJ databases">
        <title>Complete sequence of plasmid C of Rhodobacter sphaeroides 2.4.1.</title>
        <authorList>
            <person name="Copeland A."/>
            <person name="Lucas S."/>
            <person name="Lapidus A."/>
            <person name="Barry K."/>
            <person name="Detter J.C."/>
            <person name="Glavina T."/>
            <person name="Hammon N."/>
            <person name="Israni S."/>
            <person name="Pitluck S."/>
            <person name="Richardson P."/>
            <person name="Mackenzie C."/>
            <person name="Choudhary M."/>
            <person name="Larimer F."/>
            <person name="Hauser L.J."/>
            <person name="Land M."/>
            <person name="Donohue T.J."/>
            <person name="Kaplan S."/>
        </authorList>
    </citation>
    <scope>NUCLEOTIDE SEQUENCE [LARGE SCALE GENOMIC DNA]</scope>
    <source>
        <strain evidence="3">ATCC 17023 / DSM 158 / JCM 6121 / CCUG 31486 / LMG 2827 / NBRC 12203 / NCIMB 8253 / ATH 2.4.1.</strain>
        <plasmid evidence="3">pRS241c</plasmid>
    </source>
</reference>
<keyword evidence="3" id="KW-1185">Reference proteome</keyword>
<organism evidence="2 3">
    <name type="scientific">Cereibacter sphaeroides (strain ATCC 17023 / DSM 158 / JCM 6121 / CCUG 31486 / LMG 2827 / NBRC 12203 / NCIMB 8253 / ATH 2.4.1.)</name>
    <name type="common">Rhodobacter sphaeroides</name>
    <dbReference type="NCBI Taxonomy" id="272943"/>
    <lineage>
        <taxon>Bacteria</taxon>
        <taxon>Pseudomonadati</taxon>
        <taxon>Pseudomonadota</taxon>
        <taxon>Alphaproteobacteria</taxon>
        <taxon>Rhodobacterales</taxon>
        <taxon>Paracoccaceae</taxon>
        <taxon>Cereibacter</taxon>
    </lineage>
</organism>
<dbReference type="AlphaFoldDB" id="Q3IV40"/>
<dbReference type="RefSeq" id="WP_011331401.1">
    <property type="nucleotide sequence ID" value="NC_007489.1"/>
</dbReference>
<accession>Q3IV40</accession>
<sequence>MIYLGPVIVLLFFVILLLLLFTLATWSLRNSWYASAACLLITGLIATYLASLQSAAIDRRQRLLKSLAMPAGSPVIINPTTRLLEVVAQKRALIYIYDISDRKALPTRADAIQQNCRATNLRAALELGARIEHQYRAGTTEALRIIVQREDCF</sequence>
<evidence type="ECO:0000313" key="2">
    <source>
        <dbReference type="EMBL" id="ABA81594.1"/>
    </source>
</evidence>